<accession>A0A1C4DU08</accession>
<feature type="non-terminal residue" evidence="1">
    <location>
        <position position="1"/>
    </location>
</feature>
<protein>
    <submittedName>
        <fullName evidence="1">Uncharacterized protein</fullName>
    </submittedName>
</protein>
<keyword evidence="2" id="KW-1185">Reference proteome</keyword>
<evidence type="ECO:0000313" key="1">
    <source>
        <dbReference type="EMBL" id="SCC34750.1"/>
    </source>
</evidence>
<dbReference type="Proteomes" id="UP000199698">
    <property type="component" value="Unassembled WGS sequence"/>
</dbReference>
<proteinExistence type="predicted"/>
<dbReference type="EMBL" id="FMBA01000107">
    <property type="protein sequence ID" value="SCC34750.1"/>
    <property type="molecule type" value="Genomic_DNA"/>
</dbReference>
<dbReference type="AlphaFoldDB" id="A0A1C4DU08"/>
<sequence length="96" mass="10497">NDLSNIATGSQNKIIMENPYKYDPLGSEILRVLSNNGTITIKGSISNGTLKNLEKIASDRGLILINKTKVPNTGYTQTNGKPIGSSELIKYIFKKK</sequence>
<reference evidence="2" key="1">
    <citation type="submission" date="2016-08" db="EMBL/GenBank/DDBJ databases">
        <authorList>
            <person name="Varghese N."/>
            <person name="Submissions Spin"/>
        </authorList>
    </citation>
    <scope>NUCLEOTIDE SEQUENCE [LARGE SCALE GENOMIC DNA]</scope>
    <source>
        <strain evidence="2">R-53144</strain>
    </source>
</reference>
<evidence type="ECO:0000313" key="2">
    <source>
        <dbReference type="Proteomes" id="UP000199698"/>
    </source>
</evidence>
<name>A0A1C4DU08_9GAMM</name>
<gene>
    <name evidence="1" type="ORF">GA0061080_11072</name>
</gene>
<organism evidence="1 2">
    <name type="scientific">Gilliamella intestini</name>
    <dbReference type="NCBI Taxonomy" id="1798183"/>
    <lineage>
        <taxon>Bacteria</taxon>
        <taxon>Pseudomonadati</taxon>
        <taxon>Pseudomonadota</taxon>
        <taxon>Gammaproteobacteria</taxon>
        <taxon>Orbales</taxon>
        <taxon>Orbaceae</taxon>
        <taxon>Gilliamella</taxon>
    </lineage>
</organism>